<dbReference type="GO" id="GO:0006040">
    <property type="term" value="P:amino sugar metabolic process"/>
    <property type="evidence" value="ECO:0007669"/>
    <property type="project" value="InterPro"/>
</dbReference>
<dbReference type="Proteomes" id="UP001142175">
    <property type="component" value="Unassembled WGS sequence"/>
</dbReference>
<dbReference type="InterPro" id="IPR043129">
    <property type="entry name" value="ATPase_NBD"/>
</dbReference>
<evidence type="ECO:0000313" key="1">
    <source>
        <dbReference type="EMBL" id="MCR9014555.1"/>
    </source>
</evidence>
<protein>
    <submittedName>
        <fullName evidence="1">Anhydro-N-acetylmuramic acid kinase</fullName>
        <ecNumber evidence="1">2.7.1.170</ecNumber>
    </submittedName>
</protein>
<name>A0A9X2T1E7_9BACT</name>
<dbReference type="GO" id="GO:0009254">
    <property type="term" value="P:peptidoglycan turnover"/>
    <property type="evidence" value="ECO:0007669"/>
    <property type="project" value="InterPro"/>
</dbReference>
<dbReference type="Pfam" id="PF03702">
    <property type="entry name" value="AnmK"/>
    <property type="match status" value="1"/>
</dbReference>
<comment type="caution">
    <text evidence="1">The sequence shown here is derived from an EMBL/GenBank/DDBJ whole genome shotgun (WGS) entry which is preliminary data.</text>
</comment>
<keyword evidence="2" id="KW-1185">Reference proteome</keyword>
<dbReference type="PANTHER" id="PTHR30605:SF0">
    <property type="entry name" value="ANHYDRO-N-ACETYLMURAMIC ACID KINASE"/>
    <property type="match status" value="1"/>
</dbReference>
<dbReference type="GO" id="GO:0016301">
    <property type="term" value="F:kinase activity"/>
    <property type="evidence" value="ECO:0007669"/>
    <property type="project" value="UniProtKB-KW"/>
</dbReference>
<organism evidence="1 2">
    <name type="scientific">Aquiflexum gelatinilyticum</name>
    <dbReference type="NCBI Taxonomy" id="2961943"/>
    <lineage>
        <taxon>Bacteria</taxon>
        <taxon>Pseudomonadati</taxon>
        <taxon>Bacteroidota</taxon>
        <taxon>Cytophagia</taxon>
        <taxon>Cytophagales</taxon>
        <taxon>Cyclobacteriaceae</taxon>
        <taxon>Aquiflexum</taxon>
    </lineage>
</organism>
<dbReference type="RefSeq" id="WP_258422431.1">
    <property type="nucleotide sequence ID" value="NZ_JANSUY010000002.1"/>
</dbReference>
<dbReference type="NCBIfam" id="NF007144">
    <property type="entry name" value="PRK09585.2-3"/>
    <property type="match status" value="1"/>
</dbReference>
<dbReference type="SUPFAM" id="SSF53067">
    <property type="entry name" value="Actin-like ATPase domain"/>
    <property type="match status" value="1"/>
</dbReference>
<dbReference type="AlphaFoldDB" id="A0A9X2T1E7"/>
<dbReference type="PANTHER" id="PTHR30605">
    <property type="entry name" value="ANHYDRO-N-ACETYLMURAMIC ACID KINASE"/>
    <property type="match status" value="1"/>
</dbReference>
<dbReference type="Gene3D" id="3.30.420.40">
    <property type="match status" value="2"/>
</dbReference>
<dbReference type="EMBL" id="JANSUY010000002">
    <property type="protein sequence ID" value="MCR9014555.1"/>
    <property type="molecule type" value="Genomic_DNA"/>
</dbReference>
<proteinExistence type="predicted"/>
<gene>
    <name evidence="1" type="ORF">NU887_05870</name>
</gene>
<dbReference type="InterPro" id="IPR005338">
    <property type="entry name" value="Anhydro_N_Ac-Mur_kinase"/>
</dbReference>
<dbReference type="GO" id="GO:0016773">
    <property type="term" value="F:phosphotransferase activity, alcohol group as acceptor"/>
    <property type="evidence" value="ECO:0007669"/>
    <property type="project" value="InterPro"/>
</dbReference>
<keyword evidence="1" id="KW-0808">Transferase</keyword>
<dbReference type="GO" id="GO:0005524">
    <property type="term" value="F:ATP binding"/>
    <property type="evidence" value="ECO:0007669"/>
    <property type="project" value="InterPro"/>
</dbReference>
<evidence type="ECO:0000313" key="2">
    <source>
        <dbReference type="Proteomes" id="UP001142175"/>
    </source>
</evidence>
<dbReference type="EC" id="2.7.1.170" evidence="1"/>
<sequence length="359" mass="39970">MKTLTNTYKVIGLMSGTSGDGLDIAYCEFEKKENWTFQIQRSETVPFPKNLGKKLKKSHLMNGYRLSLLDVEFGQWMGEQVRNFVQNNGLEVEAVASHGHTVFHQPSKKLSLQIGNGWALHTACGIPVINDFRMLDVQLGGQGAPLVPIGDKLLFSEYDYCINLGGIANISMDLEDKRIAFDICPFNLLLNHFAEICGKPYDKNGKLAKKGKLLKKVLKQLNNLPYYQIEGAKSLGREDLDDYLKILEVSGKHKPENVLHTLVIHYVEQISKIMIPHSGKKTKVLVTGGGAFNTFFMEKLGEFIGEDIEITQADPMLINFKEALIFAFLGVLRLRGENNSLSTVTGALRDNSGGLLHGL</sequence>
<keyword evidence="1" id="KW-0418">Kinase</keyword>
<reference evidence="1" key="1">
    <citation type="submission" date="2022-08" db="EMBL/GenBank/DDBJ databases">
        <authorList>
            <person name="Zhang D."/>
        </authorList>
    </citation>
    <scope>NUCLEOTIDE SEQUENCE</scope>
    <source>
        <strain evidence="1">XJ19-11</strain>
    </source>
</reference>
<accession>A0A9X2T1E7</accession>